<evidence type="ECO:0008006" key="4">
    <source>
        <dbReference type="Google" id="ProtNLM"/>
    </source>
</evidence>
<gene>
    <name evidence="2" type="ORF">U7230_04575</name>
</gene>
<dbReference type="RefSeq" id="WP_324717559.1">
    <property type="nucleotide sequence ID" value="NZ_CP141615.1"/>
</dbReference>
<reference evidence="2 3" key="1">
    <citation type="journal article" date="2024" name="Front. Microbiol.">
        <title>Novel thermophilic genera Geochorda gen. nov. and Carboxydochorda gen. nov. from the deep terrestrial subsurface reveal the ecophysiological diversity in the class Limnochordia.</title>
        <authorList>
            <person name="Karnachuk O.V."/>
            <person name="Lukina A.P."/>
            <person name="Avakyan M.R."/>
            <person name="Kadnikov V.V."/>
            <person name="Begmatov S."/>
            <person name="Beletsky A.V."/>
            <person name="Vlasova K.G."/>
            <person name="Novikov A.A."/>
            <person name="Shcherbakova V.A."/>
            <person name="Mardanov A.V."/>
            <person name="Ravin N.V."/>
        </authorList>
    </citation>
    <scope>NUCLEOTIDE SEQUENCE [LARGE SCALE GENOMIC DNA]</scope>
    <source>
        <strain evidence="2 3">L945</strain>
    </source>
</reference>
<accession>A0ABZ1C075</accession>
<feature type="compositionally biased region" description="Low complexity" evidence="1">
    <location>
        <begin position="201"/>
        <end position="211"/>
    </location>
</feature>
<evidence type="ECO:0000313" key="2">
    <source>
        <dbReference type="EMBL" id="WRP18288.1"/>
    </source>
</evidence>
<evidence type="ECO:0000256" key="1">
    <source>
        <dbReference type="SAM" id="MobiDB-lite"/>
    </source>
</evidence>
<evidence type="ECO:0000313" key="3">
    <source>
        <dbReference type="Proteomes" id="UP001332192"/>
    </source>
</evidence>
<feature type="region of interest" description="Disordered" evidence="1">
    <location>
        <begin position="105"/>
        <end position="149"/>
    </location>
</feature>
<proteinExistence type="predicted"/>
<dbReference type="Proteomes" id="UP001332192">
    <property type="component" value="Chromosome"/>
</dbReference>
<feature type="region of interest" description="Disordered" evidence="1">
    <location>
        <begin position="188"/>
        <end position="288"/>
    </location>
</feature>
<keyword evidence="3" id="KW-1185">Reference proteome</keyword>
<name>A0ABZ1C075_9FIRM</name>
<protein>
    <recommendedName>
        <fullName evidence="4">RsgI N-terminal anti-sigma domain-containing protein</fullName>
    </recommendedName>
</protein>
<sequence>MSRVRGLLLERTGEREGVVLTPDGQFVRARIVDEGEYLPGVEVWGIVGPAPLGERVAAFFGSWRRTAAATALAFGVVGAVFAAVYLRGGALPPVPGRAVVPGAGSPAATPMPGEGTADAESKPVRALASESPPAAPAPSIRLSERMDAPQLSARTDFSGWSNVRMRIGERAASGRDTTDIVEQLRRALLSGRGEGDRRPAARGGPAATSGADAPATPSKGPDGGTAGGDASSGGDVSVATVDDGASDASVGGPKVVSPATAAGSKIAPKSELQGAGQQGARVMDATSGSIEATSGGAVVPAEDASSLQLDVPSVRLRGGF</sequence>
<feature type="compositionally biased region" description="Gly residues" evidence="1">
    <location>
        <begin position="221"/>
        <end position="231"/>
    </location>
</feature>
<organism evidence="2 3">
    <name type="scientific">Carboxydichorda subterranea</name>
    <dbReference type="NCBI Taxonomy" id="3109565"/>
    <lineage>
        <taxon>Bacteria</taxon>
        <taxon>Bacillati</taxon>
        <taxon>Bacillota</taxon>
        <taxon>Limnochordia</taxon>
        <taxon>Limnochordales</taxon>
        <taxon>Geochordaceae</taxon>
        <taxon>Carboxydichorda</taxon>
    </lineage>
</organism>
<dbReference type="EMBL" id="CP141615">
    <property type="protein sequence ID" value="WRP18288.1"/>
    <property type="molecule type" value="Genomic_DNA"/>
</dbReference>